<dbReference type="InterPro" id="IPR000943">
    <property type="entry name" value="RNA_pol_sigma70"/>
</dbReference>
<dbReference type="PROSITE" id="PS00715">
    <property type="entry name" value="SIGMA70_1"/>
    <property type="match status" value="1"/>
</dbReference>
<dbReference type="PANTHER" id="PTHR30385:SF7">
    <property type="entry name" value="RNA POLYMERASE SIGMA FACTOR FLIA"/>
    <property type="match status" value="1"/>
</dbReference>
<evidence type="ECO:0000256" key="3">
    <source>
        <dbReference type="ARBA" id="ARBA00023125"/>
    </source>
</evidence>
<dbReference type="NCBIfam" id="TIGR02479">
    <property type="entry name" value="FliA_WhiG"/>
    <property type="match status" value="1"/>
</dbReference>
<sequence length="226" mass="26485">MIDKEKIIQEYLPYIKRIAYDLKKNLPHNIEIDDLIQEGLIGLLQAIERYNPKKGAKLRSYILTRVKGAMYDYLRKIDWMPKNLRHDVKVVEDAISKMENSGKIIDFNEISKITNLPLENVKRAYNEMVRKQFLMLDDYLTEDLEINETISSSDYTPEETAFKEIIKEELKKAINKLDEKEKIILNLRFEHELSLKEIGKILNLTESRVSQILSSIILKLKKMLGG</sequence>
<keyword evidence="3" id="KW-0238">DNA-binding</keyword>
<dbReference type="PRINTS" id="PR00046">
    <property type="entry name" value="SIGMA70FCT"/>
</dbReference>
<evidence type="ECO:0000256" key="2">
    <source>
        <dbReference type="ARBA" id="ARBA00023082"/>
    </source>
</evidence>
<gene>
    <name evidence="7" type="ORF">BW47_07575</name>
</gene>
<evidence type="ECO:0000256" key="5">
    <source>
        <dbReference type="SAM" id="Coils"/>
    </source>
</evidence>
<dbReference type="NCBIfam" id="TIGR02937">
    <property type="entry name" value="sigma70-ECF"/>
    <property type="match status" value="1"/>
</dbReference>
<dbReference type="EMBL" id="CP007389">
    <property type="protein sequence ID" value="APT74358.1"/>
    <property type="molecule type" value="Genomic_DNA"/>
</dbReference>
<keyword evidence="1" id="KW-0805">Transcription regulation</keyword>
<dbReference type="InterPro" id="IPR007630">
    <property type="entry name" value="RNA_pol_sigma70_r4"/>
</dbReference>
<dbReference type="InterPro" id="IPR014284">
    <property type="entry name" value="RNA_pol_sigma-70_dom"/>
</dbReference>
<reference evidence="7 8" key="1">
    <citation type="submission" date="2014-02" db="EMBL/GenBank/DDBJ databases">
        <title>Diversity of Thermotogales isolates from hydrothermal vents.</title>
        <authorList>
            <person name="Haverkamp T.H.A."/>
            <person name="Lossouarn J."/>
            <person name="Geslin C."/>
            <person name="Nesbo C.L."/>
        </authorList>
    </citation>
    <scope>NUCLEOTIDE SEQUENCE [LARGE SCALE GENOMIC DNA]</scope>
    <source>
        <strain evidence="7 8">431</strain>
    </source>
</reference>
<evidence type="ECO:0000259" key="6">
    <source>
        <dbReference type="PROSITE" id="PS00715"/>
    </source>
</evidence>
<dbReference type="Proteomes" id="UP000185490">
    <property type="component" value="Chromosome"/>
</dbReference>
<dbReference type="InterPro" id="IPR012845">
    <property type="entry name" value="RNA_pol_sigma_FliA_WhiG"/>
</dbReference>
<dbReference type="InterPro" id="IPR013324">
    <property type="entry name" value="RNA_pol_sigma_r3/r4-like"/>
</dbReference>
<keyword evidence="8" id="KW-1185">Reference proteome</keyword>
<keyword evidence="4" id="KW-0804">Transcription</keyword>
<proteinExistence type="predicted"/>
<dbReference type="Gene3D" id="1.20.140.160">
    <property type="match status" value="1"/>
</dbReference>
<dbReference type="SUPFAM" id="SSF88659">
    <property type="entry name" value="Sigma3 and sigma4 domains of RNA polymerase sigma factors"/>
    <property type="match status" value="1"/>
</dbReference>
<keyword evidence="2" id="KW-0731">Sigma factor</keyword>
<dbReference type="Pfam" id="PF04545">
    <property type="entry name" value="Sigma70_r4"/>
    <property type="match status" value="1"/>
</dbReference>
<dbReference type="Pfam" id="PF04542">
    <property type="entry name" value="Sigma70_r2"/>
    <property type="match status" value="1"/>
</dbReference>
<accession>A0ABN4UW23</accession>
<feature type="domain" description="RNA polymerase sigma-70" evidence="6">
    <location>
        <begin position="34"/>
        <end position="47"/>
    </location>
</feature>
<name>A0ABN4UW23_9BACT</name>
<keyword evidence="5" id="KW-0175">Coiled coil</keyword>
<evidence type="ECO:0000313" key="8">
    <source>
        <dbReference type="Proteomes" id="UP000185490"/>
    </source>
</evidence>
<evidence type="ECO:0000256" key="1">
    <source>
        <dbReference type="ARBA" id="ARBA00023015"/>
    </source>
</evidence>
<dbReference type="InterPro" id="IPR013325">
    <property type="entry name" value="RNA_pol_sigma_r2"/>
</dbReference>
<feature type="coiled-coil region" evidence="5">
    <location>
        <begin position="163"/>
        <end position="190"/>
    </location>
</feature>
<dbReference type="InterPro" id="IPR007627">
    <property type="entry name" value="RNA_pol_sigma70_r2"/>
</dbReference>
<dbReference type="SUPFAM" id="SSF88946">
    <property type="entry name" value="Sigma2 domain of RNA polymerase sigma factors"/>
    <property type="match status" value="1"/>
</dbReference>
<organism evidence="7 8">
    <name type="scientific">Thermosipho melanesiensis</name>
    <dbReference type="NCBI Taxonomy" id="46541"/>
    <lineage>
        <taxon>Bacteria</taxon>
        <taxon>Thermotogati</taxon>
        <taxon>Thermotogota</taxon>
        <taxon>Thermotogae</taxon>
        <taxon>Thermotogales</taxon>
        <taxon>Fervidobacteriaceae</taxon>
        <taxon>Thermosipho</taxon>
    </lineage>
</organism>
<evidence type="ECO:0000256" key="4">
    <source>
        <dbReference type="ARBA" id="ARBA00023163"/>
    </source>
</evidence>
<dbReference type="RefSeq" id="WP_012057637.1">
    <property type="nucleotide sequence ID" value="NZ_CP007389.1"/>
</dbReference>
<dbReference type="Gene3D" id="1.10.1740.10">
    <property type="match status" value="1"/>
</dbReference>
<protein>
    <submittedName>
        <fullName evidence="7">RNA polymerase sigma70</fullName>
    </submittedName>
</protein>
<dbReference type="CDD" id="cd06171">
    <property type="entry name" value="Sigma70_r4"/>
    <property type="match status" value="1"/>
</dbReference>
<dbReference type="PIRSF" id="PIRSF000770">
    <property type="entry name" value="RNA_pol_sigma-SigE/K"/>
    <property type="match status" value="1"/>
</dbReference>
<evidence type="ECO:0000313" key="7">
    <source>
        <dbReference type="EMBL" id="APT74358.1"/>
    </source>
</evidence>
<dbReference type="PANTHER" id="PTHR30385">
    <property type="entry name" value="SIGMA FACTOR F FLAGELLAR"/>
    <property type="match status" value="1"/>
</dbReference>